<dbReference type="Proteomes" id="UP000244754">
    <property type="component" value="Chromosome"/>
</dbReference>
<dbReference type="InterPro" id="IPR001387">
    <property type="entry name" value="Cro/C1-type_HTH"/>
</dbReference>
<dbReference type="CDD" id="cd00093">
    <property type="entry name" value="HTH_XRE"/>
    <property type="match status" value="1"/>
</dbReference>
<evidence type="ECO:0000313" key="2">
    <source>
        <dbReference type="Proteomes" id="UP000244754"/>
    </source>
</evidence>
<dbReference type="OrthoDB" id="5521004at2"/>
<reference evidence="2" key="1">
    <citation type="submission" date="2018-01" db="EMBL/GenBank/DDBJ databases">
        <authorList>
            <person name="Li J."/>
        </authorList>
    </citation>
    <scope>NUCLEOTIDE SEQUENCE [LARGE SCALE GENOMIC DNA]</scope>
    <source>
        <strain evidence="2">2184</strain>
    </source>
</reference>
<dbReference type="SMART" id="SM00530">
    <property type="entry name" value="HTH_XRE"/>
    <property type="match status" value="1"/>
</dbReference>
<dbReference type="EMBL" id="CP026948">
    <property type="protein sequence ID" value="AWB84191.1"/>
    <property type="molecule type" value="Genomic_DNA"/>
</dbReference>
<dbReference type="KEGG" id="clia:C3E79_06635"/>
<dbReference type="Gene3D" id="1.10.260.40">
    <property type="entry name" value="lambda repressor-like DNA-binding domains"/>
    <property type="match status" value="1"/>
</dbReference>
<dbReference type="GO" id="GO:0003677">
    <property type="term" value="F:DNA binding"/>
    <property type="evidence" value="ECO:0007669"/>
    <property type="project" value="InterPro"/>
</dbReference>
<dbReference type="RefSeq" id="WP_108404200.1">
    <property type="nucleotide sequence ID" value="NZ_CP026948.1"/>
</dbReference>
<dbReference type="SUPFAM" id="SSF47413">
    <property type="entry name" value="lambda repressor-like DNA-binding domains"/>
    <property type="match status" value="1"/>
</dbReference>
<organism evidence="1 2">
    <name type="scientific">Corynebacterium liangguodongii</name>
    <dbReference type="NCBI Taxonomy" id="2079535"/>
    <lineage>
        <taxon>Bacteria</taxon>
        <taxon>Bacillati</taxon>
        <taxon>Actinomycetota</taxon>
        <taxon>Actinomycetes</taxon>
        <taxon>Mycobacteriales</taxon>
        <taxon>Corynebacteriaceae</taxon>
        <taxon>Corynebacterium</taxon>
    </lineage>
</organism>
<accession>A0A2S0WEK1</accession>
<dbReference type="InterPro" id="IPR010982">
    <property type="entry name" value="Lambda_DNA-bd_dom_sf"/>
</dbReference>
<gene>
    <name evidence="1" type="ORF">C3E79_06635</name>
</gene>
<keyword evidence="2" id="KW-1185">Reference proteome</keyword>
<name>A0A2S0WEK1_9CORY</name>
<evidence type="ECO:0000313" key="1">
    <source>
        <dbReference type="EMBL" id="AWB84191.1"/>
    </source>
</evidence>
<protein>
    <submittedName>
        <fullName evidence="1">Transcriptional regulator</fullName>
    </submittedName>
</protein>
<dbReference type="AlphaFoldDB" id="A0A2S0WEK1"/>
<proteinExistence type="predicted"/>
<dbReference type="PROSITE" id="PS50943">
    <property type="entry name" value="HTH_CROC1"/>
    <property type="match status" value="1"/>
</dbReference>
<dbReference type="Pfam" id="PF01381">
    <property type="entry name" value="HTH_3"/>
    <property type="match status" value="1"/>
</dbReference>
<sequence>MPAPDNGAVERIGIEIRTMRKEYMLTQQQLAELAGISDRTLRDIEAGREGPSIGTVVKVLSTLGLDLEVRR</sequence>